<dbReference type="EMBL" id="UINC01040803">
    <property type="protein sequence ID" value="SVB41198.1"/>
    <property type="molecule type" value="Genomic_DNA"/>
</dbReference>
<gene>
    <name evidence="1" type="ORF">METZ01_LOCUS194052</name>
</gene>
<evidence type="ECO:0000313" key="1">
    <source>
        <dbReference type="EMBL" id="SVB41198.1"/>
    </source>
</evidence>
<accession>A0A382DS46</accession>
<organism evidence="1">
    <name type="scientific">marine metagenome</name>
    <dbReference type="NCBI Taxonomy" id="408172"/>
    <lineage>
        <taxon>unclassified sequences</taxon>
        <taxon>metagenomes</taxon>
        <taxon>ecological metagenomes</taxon>
    </lineage>
</organism>
<dbReference type="InterPro" id="IPR005534">
    <property type="entry name" value="Curli_assmbl/transp-comp_CsgG"/>
</dbReference>
<name>A0A382DS46_9ZZZZ</name>
<dbReference type="Gene3D" id="3.40.50.10610">
    <property type="entry name" value="ABC-type transport auxiliary lipoprotein component"/>
    <property type="match status" value="1"/>
</dbReference>
<protein>
    <submittedName>
        <fullName evidence="1">Uncharacterized protein</fullName>
    </submittedName>
</protein>
<dbReference type="Pfam" id="PF03783">
    <property type="entry name" value="CsgG"/>
    <property type="match status" value="1"/>
</dbReference>
<dbReference type="GO" id="GO:0030288">
    <property type="term" value="C:outer membrane-bounded periplasmic space"/>
    <property type="evidence" value="ECO:0007669"/>
    <property type="project" value="InterPro"/>
</dbReference>
<proteinExistence type="predicted"/>
<sequence length="478" mass="53906">MKIKTIVLLMLAFGFSQSKINKITEEKERLLVLSVDRGEGAQSIESTVTSLISSEAVNLTRFEVIDRNQLERILSEQKLQMSGIIREDEVVRYGEVSSADEALIVSILSFGQKGVPPKESNSKKKENEGGFWKRIGTELAVGAIRSMFSNEKDREEKWPNNIQTSLQADVQKINVESGKSLHSFRVYGEHTGGTKAASLSVVLNQVRRQISTKLRRMFLLKSEVLARDRGKVTMLLGFDLGIKKGSIFEILKPDVHRTINDREFILPGESAGLMRVNNPGIDISDGKIVRQWRGIEEGYSLVEKPQHFGGWNFSGFYNESIDEKRLDIGYEFFPFSRFSFTAGGAVGVVTDSRNDADFKASLIGGINFRFIHTRFFSFGTSLSLPLSLIFRQDDQPENVHKFQFTPTIGLNTEFLISRTKDIVLGVHYVLEDKSDKWVYTEGNGDEATNVHGHWNDGIEPLVEPEGLYFKIGVRFINF</sequence>
<reference evidence="1" key="1">
    <citation type="submission" date="2018-05" db="EMBL/GenBank/DDBJ databases">
        <authorList>
            <person name="Lanie J.A."/>
            <person name="Ng W.-L."/>
            <person name="Kazmierczak K.M."/>
            <person name="Andrzejewski T.M."/>
            <person name="Davidsen T.M."/>
            <person name="Wayne K.J."/>
            <person name="Tettelin H."/>
            <person name="Glass J.I."/>
            <person name="Rusch D."/>
            <person name="Podicherti R."/>
            <person name="Tsui H.-C.T."/>
            <person name="Winkler M.E."/>
        </authorList>
    </citation>
    <scope>NUCLEOTIDE SEQUENCE</scope>
</reference>
<dbReference type="AlphaFoldDB" id="A0A382DS46"/>